<reference evidence="1 2" key="1">
    <citation type="journal article" date="2003" name="Int. J. Food Microbiol.">
        <title>Isolation and characterization of a Lactobacillus plantarum bacteriophage, phiJL-1, from a cucumber fermentation.</title>
        <authorList>
            <person name="Lu Z."/>
            <person name="Breidt F."/>
            <person name="Fleming H.P."/>
            <person name="Altermann E."/>
            <person name="Klaenhammer T.R."/>
        </authorList>
    </citation>
    <scope>NUCLEOTIDE SEQUENCE [LARGE SCALE GENOMIC DNA]</scope>
</reference>
<protein>
    <recommendedName>
        <fullName evidence="3">Phage protein</fullName>
    </recommendedName>
</protein>
<dbReference type="GeneID" id="5075529"/>
<keyword evidence="2" id="KW-1185">Reference proteome</keyword>
<reference evidence="1 2" key="2">
    <citation type="journal article" date="2005" name="Gene">
        <title>Sequence analysis of the Lactobacillus plantarum bacteriophage PhiJL-1.</title>
        <authorList>
            <person name="Lu Z."/>
            <person name="Altermann E."/>
            <person name="Breidt F."/>
            <person name="Predki P."/>
            <person name="Fleming H.P."/>
            <person name="Klaenhammer T.R."/>
        </authorList>
    </citation>
    <scope>NUCLEOTIDE SEQUENCE</scope>
</reference>
<evidence type="ECO:0008006" key="3">
    <source>
        <dbReference type="Google" id="ProtNLM"/>
    </source>
</evidence>
<organism evidence="1 2">
    <name type="scientific">Lactobacillus phage phiJL-1</name>
    <dbReference type="NCBI Taxonomy" id="2892345"/>
    <lineage>
        <taxon>Viruses</taxon>
        <taxon>Duplodnaviria</taxon>
        <taxon>Heunggongvirae</taxon>
        <taxon>Uroviricota</taxon>
        <taxon>Caudoviricetes</taxon>
        <taxon>Coetzeevirus</taxon>
        <taxon>Coetzeevirus JL1</taxon>
    </lineage>
</organism>
<dbReference type="RefSeq" id="YP_223896.1">
    <property type="nucleotide sequence ID" value="NC_006936.1"/>
</dbReference>
<dbReference type="Proteomes" id="UP000000990">
    <property type="component" value="Segment"/>
</dbReference>
<dbReference type="KEGG" id="vg:5075529"/>
<proteinExistence type="predicted"/>
<evidence type="ECO:0000313" key="1">
    <source>
        <dbReference type="EMBL" id="AAP74523.1"/>
    </source>
</evidence>
<dbReference type="EMBL" id="AY236756">
    <property type="protein sequence ID" value="AAP74523.1"/>
    <property type="molecule type" value="Genomic_DNA"/>
</dbReference>
<name>Q597U8_9CAUD</name>
<evidence type="ECO:0000313" key="2">
    <source>
        <dbReference type="Proteomes" id="UP000000990"/>
    </source>
</evidence>
<accession>Q597U8</accession>
<sequence>MKIGNTEVKFNFKALFRANALLSTQADAKDGASQLWLQFVTGDENEAVYNALRVLIADKKDSEIEDLIDSDYSDDDKFEELYKDLQSELEKSSFFRRAAKHWTDLVEKNLKSLPQKTSEEKTQAKAIKDTLEEMKKSLS</sequence>